<dbReference type="Gene3D" id="3.40.50.10610">
    <property type="entry name" value="ABC-type transport auxiliary lipoprotein component"/>
    <property type="match status" value="1"/>
</dbReference>
<dbReference type="Proteomes" id="UP000282741">
    <property type="component" value="Chromosome"/>
</dbReference>
<evidence type="ECO:0000313" key="2">
    <source>
        <dbReference type="EMBL" id="AZW16949.1"/>
    </source>
</evidence>
<evidence type="ECO:0000313" key="3">
    <source>
        <dbReference type="Proteomes" id="UP000282741"/>
    </source>
</evidence>
<dbReference type="PROSITE" id="PS51257">
    <property type="entry name" value="PROKAR_LIPOPROTEIN"/>
    <property type="match status" value="1"/>
</dbReference>
<dbReference type="InterPro" id="IPR008517">
    <property type="entry name" value="GNA1162-like"/>
</dbReference>
<reference evidence="3" key="1">
    <citation type="submission" date="2017-10" db="EMBL/GenBank/DDBJ databases">
        <title>Whole genome sequencing of various Bordetella species.</title>
        <authorList>
            <person name="Weigand M.R."/>
            <person name="Loparev V."/>
            <person name="Peng Y."/>
            <person name="Bowden K.E."/>
            <person name="Tondella M.L."/>
            <person name="Williams M.M."/>
        </authorList>
    </citation>
    <scope>NUCLEOTIDE SEQUENCE [LARGE SCALE GENOMIC DNA]</scope>
    <source>
        <strain evidence="3">H720</strain>
    </source>
</reference>
<dbReference type="KEGG" id="bhz:ACR54_04398"/>
<dbReference type="RefSeq" id="WP_032956368.1">
    <property type="nucleotide sequence ID" value="NZ_CP012076.1"/>
</dbReference>
<protein>
    <recommendedName>
        <fullName evidence="4">Lipoprotein</fullName>
    </recommendedName>
</protein>
<keyword evidence="1" id="KW-0732">Signal</keyword>
<evidence type="ECO:0008006" key="4">
    <source>
        <dbReference type="Google" id="ProtNLM"/>
    </source>
</evidence>
<feature type="chain" id="PRO_5042883768" description="Lipoprotein" evidence="1">
    <location>
        <begin position="23"/>
        <end position="218"/>
    </location>
</feature>
<dbReference type="GeneID" id="92995829"/>
<proteinExistence type="predicted"/>
<organism evidence="2 3">
    <name type="scientific">Bordetella hinzii</name>
    <dbReference type="NCBI Taxonomy" id="103855"/>
    <lineage>
        <taxon>Bacteria</taxon>
        <taxon>Pseudomonadati</taxon>
        <taxon>Pseudomonadota</taxon>
        <taxon>Betaproteobacteria</taxon>
        <taxon>Burkholderiales</taxon>
        <taxon>Alcaligenaceae</taxon>
        <taxon>Bordetella</taxon>
    </lineage>
</organism>
<dbReference type="EMBL" id="CP024172">
    <property type="protein sequence ID" value="AZW16949.1"/>
    <property type="molecule type" value="Genomic_DNA"/>
</dbReference>
<evidence type="ECO:0000256" key="1">
    <source>
        <dbReference type="SAM" id="SignalP"/>
    </source>
</evidence>
<name>A0AAN1VFK1_9BORD</name>
<feature type="signal peptide" evidence="1">
    <location>
        <begin position="1"/>
        <end position="22"/>
    </location>
</feature>
<sequence length="218" mass="23045">MIRTLFRAGLVAALAVLTGCVAAPQRNVDYSAFRESKPASILVLPPLNESVEPAASAAVLAQVTYPLAESGYYVVPVAVMDETFRQNGMMSPDDAHQVPPAKLREIFGADAALYLRVKQYGSSYQLLGSVTTVAVDASLVDLRTGAQLWEGTKTVAQAGNGGQGGILGMLVQAVVDQVVNTLTDRAYGVAALTNQQLLMAGTEGGLLYGPRSPHYEFK</sequence>
<dbReference type="Pfam" id="PF05643">
    <property type="entry name" value="GNA1162-like"/>
    <property type="match status" value="1"/>
</dbReference>
<accession>A0AAN1VFK1</accession>
<gene>
    <name evidence="2" type="ORF">CS347_09280</name>
</gene>
<dbReference type="AlphaFoldDB" id="A0AAN1VFK1"/>